<keyword evidence="3 4" id="KW-0472">Membrane</keyword>
<dbReference type="GO" id="GO:0007165">
    <property type="term" value="P:signal transduction"/>
    <property type="evidence" value="ECO:0007669"/>
    <property type="project" value="InterPro"/>
</dbReference>
<feature type="domain" description="GGDEF" evidence="6">
    <location>
        <begin position="371"/>
        <end position="504"/>
    </location>
</feature>
<gene>
    <name evidence="7" type="ORF">FHS18_004535</name>
</gene>
<feature type="transmembrane region" description="Helical" evidence="4">
    <location>
        <begin position="7"/>
        <end position="31"/>
    </location>
</feature>
<evidence type="ECO:0000256" key="1">
    <source>
        <dbReference type="ARBA" id="ARBA00004236"/>
    </source>
</evidence>
<dbReference type="PANTHER" id="PTHR46663">
    <property type="entry name" value="DIGUANYLATE CYCLASE DGCT-RELATED"/>
    <property type="match status" value="1"/>
</dbReference>
<dbReference type="Gene3D" id="6.10.340.10">
    <property type="match status" value="1"/>
</dbReference>
<comment type="subcellular location">
    <subcellularLocation>
        <location evidence="1">Cell membrane</location>
    </subcellularLocation>
</comment>
<evidence type="ECO:0000259" key="5">
    <source>
        <dbReference type="PROSITE" id="PS50885"/>
    </source>
</evidence>
<evidence type="ECO:0000313" key="8">
    <source>
        <dbReference type="Proteomes" id="UP000570361"/>
    </source>
</evidence>
<comment type="caution">
    <text evidence="7">The sequence shown here is derived from an EMBL/GenBank/DDBJ whole genome shotgun (WGS) entry which is preliminary data.</text>
</comment>
<proteinExistence type="predicted"/>
<evidence type="ECO:0000313" key="7">
    <source>
        <dbReference type="EMBL" id="MBB3112434.1"/>
    </source>
</evidence>
<sequence>MKLRMKAFLVVSVTMILFIALLYGIVSPLLVKGSKELDVNKTRKDIERVRNDLDEDMQLLTRTNSDWAVWDDTYLYLKGKMPQYVDVNLQEDTFENNQLSFMLYFNADNKLVYQQGYDLYSHQALKLAGDFQEAFVPIVGSSYGNLDKTLLIRTDLGLATISLKSVFTSDGDGPSAGALIMGRLITDGYFGIMAEELSLDLRFMEEGAYKQTMSTIIAEPVSETEIKGALLLTDYLNRYAYEVSFIAERHFYLNKKASIAQLGIFLCAAGLLFMLIMQVLLDRLILSRVYRVSQQLKTIQAEKNVHARIETNSNYQDELSVLEGSINTMLASLEEKHDEVKMLAYRDQLTLLPNRYMLETEFRKRIEADSATLYLLFFDLDGFKKVNDSLGHEAGDILLRTVANRVKPIVDEAGGMLARYGGDEFVILVNRRTDRELMLLLTAILDMLRLPFTIKSETVSVTGSIGISMSVRGDTTLDELMKEADIAMYEAKKNGKNQWAFYSKG</sequence>
<dbReference type="PROSITE" id="PS50885">
    <property type="entry name" value="HAMP"/>
    <property type="match status" value="1"/>
</dbReference>
<accession>A0A7W5B1L4</accession>
<dbReference type="CDD" id="cd01949">
    <property type="entry name" value="GGDEF"/>
    <property type="match status" value="1"/>
</dbReference>
<reference evidence="7 8" key="1">
    <citation type="submission" date="2020-08" db="EMBL/GenBank/DDBJ databases">
        <title>Genomic Encyclopedia of Type Strains, Phase III (KMG-III): the genomes of soil and plant-associated and newly described type strains.</title>
        <authorList>
            <person name="Whitman W."/>
        </authorList>
    </citation>
    <scope>NUCLEOTIDE SEQUENCE [LARGE SCALE GENOMIC DNA]</scope>
    <source>
        <strain evidence="7 8">CECT 5862</strain>
    </source>
</reference>
<name>A0A7W5B1L4_9BACL</name>
<feature type="transmembrane region" description="Helical" evidence="4">
    <location>
        <begin position="259"/>
        <end position="281"/>
    </location>
</feature>
<dbReference type="InterPro" id="IPR052163">
    <property type="entry name" value="DGC-Regulatory_Protein"/>
</dbReference>
<dbReference type="Pfam" id="PF05228">
    <property type="entry name" value="CHASE4"/>
    <property type="match status" value="1"/>
</dbReference>
<evidence type="ECO:0000256" key="4">
    <source>
        <dbReference type="SAM" id="Phobius"/>
    </source>
</evidence>
<dbReference type="SUPFAM" id="SSF55073">
    <property type="entry name" value="Nucleotide cyclase"/>
    <property type="match status" value="1"/>
</dbReference>
<protein>
    <submittedName>
        <fullName evidence="7">Diguanylate cyclase (GGDEF)-like protein</fullName>
    </submittedName>
</protein>
<dbReference type="InterPro" id="IPR043128">
    <property type="entry name" value="Rev_trsase/Diguanyl_cyclase"/>
</dbReference>
<dbReference type="Proteomes" id="UP000570361">
    <property type="component" value="Unassembled WGS sequence"/>
</dbReference>
<dbReference type="InterPro" id="IPR003660">
    <property type="entry name" value="HAMP_dom"/>
</dbReference>
<keyword evidence="4" id="KW-0812">Transmembrane</keyword>
<organism evidence="7 8">
    <name type="scientific">Paenibacillus phyllosphaerae</name>
    <dbReference type="NCBI Taxonomy" id="274593"/>
    <lineage>
        <taxon>Bacteria</taxon>
        <taxon>Bacillati</taxon>
        <taxon>Bacillota</taxon>
        <taxon>Bacilli</taxon>
        <taxon>Bacillales</taxon>
        <taxon>Paenibacillaceae</taxon>
        <taxon>Paenibacillus</taxon>
    </lineage>
</organism>
<dbReference type="AlphaFoldDB" id="A0A7W5B1L4"/>
<keyword evidence="4" id="KW-1133">Transmembrane helix</keyword>
<dbReference type="EMBL" id="JACHXK010000012">
    <property type="protein sequence ID" value="MBB3112434.1"/>
    <property type="molecule type" value="Genomic_DNA"/>
</dbReference>
<dbReference type="Pfam" id="PF00990">
    <property type="entry name" value="GGDEF"/>
    <property type="match status" value="1"/>
</dbReference>
<dbReference type="SMART" id="SM00267">
    <property type="entry name" value="GGDEF"/>
    <property type="match status" value="1"/>
</dbReference>
<dbReference type="PROSITE" id="PS50887">
    <property type="entry name" value="GGDEF"/>
    <property type="match status" value="1"/>
</dbReference>
<evidence type="ECO:0000259" key="6">
    <source>
        <dbReference type="PROSITE" id="PS50887"/>
    </source>
</evidence>
<dbReference type="PANTHER" id="PTHR46663:SF2">
    <property type="entry name" value="GGDEF DOMAIN-CONTAINING PROTEIN"/>
    <property type="match status" value="1"/>
</dbReference>
<dbReference type="Gene3D" id="3.30.70.270">
    <property type="match status" value="1"/>
</dbReference>
<dbReference type="GO" id="GO:0005886">
    <property type="term" value="C:plasma membrane"/>
    <property type="evidence" value="ECO:0007669"/>
    <property type="project" value="UniProtKB-SubCell"/>
</dbReference>
<keyword evidence="8" id="KW-1185">Reference proteome</keyword>
<dbReference type="RefSeq" id="WP_183602558.1">
    <property type="nucleotide sequence ID" value="NZ_JACHXK010000012.1"/>
</dbReference>
<dbReference type="InterPro" id="IPR007892">
    <property type="entry name" value="CHASE4"/>
</dbReference>
<dbReference type="InterPro" id="IPR000160">
    <property type="entry name" value="GGDEF_dom"/>
</dbReference>
<evidence type="ECO:0000256" key="2">
    <source>
        <dbReference type="ARBA" id="ARBA00022475"/>
    </source>
</evidence>
<dbReference type="NCBIfam" id="TIGR00254">
    <property type="entry name" value="GGDEF"/>
    <property type="match status" value="1"/>
</dbReference>
<dbReference type="InterPro" id="IPR029787">
    <property type="entry name" value="Nucleotide_cyclase"/>
</dbReference>
<keyword evidence="2" id="KW-1003">Cell membrane</keyword>
<evidence type="ECO:0000256" key="3">
    <source>
        <dbReference type="ARBA" id="ARBA00023136"/>
    </source>
</evidence>
<feature type="domain" description="HAMP" evidence="5">
    <location>
        <begin position="283"/>
        <end position="338"/>
    </location>
</feature>